<proteinExistence type="predicted"/>
<organism evidence="2 3">
    <name type="scientific">Lolium multiflorum</name>
    <name type="common">Italian ryegrass</name>
    <name type="synonym">Lolium perenne subsp. multiflorum</name>
    <dbReference type="NCBI Taxonomy" id="4521"/>
    <lineage>
        <taxon>Eukaryota</taxon>
        <taxon>Viridiplantae</taxon>
        <taxon>Streptophyta</taxon>
        <taxon>Embryophyta</taxon>
        <taxon>Tracheophyta</taxon>
        <taxon>Spermatophyta</taxon>
        <taxon>Magnoliopsida</taxon>
        <taxon>Liliopsida</taxon>
        <taxon>Poales</taxon>
        <taxon>Poaceae</taxon>
        <taxon>BOP clade</taxon>
        <taxon>Pooideae</taxon>
        <taxon>Poodae</taxon>
        <taxon>Poeae</taxon>
        <taxon>Poeae Chloroplast Group 2 (Poeae type)</taxon>
        <taxon>Loliodinae</taxon>
        <taxon>Loliinae</taxon>
        <taxon>Lolium</taxon>
    </lineage>
</organism>
<name>A0AAD8VME3_LOLMU</name>
<protein>
    <submittedName>
        <fullName evidence="2">Uncharacterized protein</fullName>
    </submittedName>
</protein>
<evidence type="ECO:0000313" key="2">
    <source>
        <dbReference type="EMBL" id="KAK1609813.1"/>
    </source>
</evidence>
<gene>
    <name evidence="2" type="ORF">QYE76_033486</name>
</gene>
<dbReference type="Proteomes" id="UP001231189">
    <property type="component" value="Unassembled WGS sequence"/>
</dbReference>
<dbReference type="AlphaFoldDB" id="A0AAD8VME3"/>
<reference evidence="2" key="1">
    <citation type="submission" date="2023-07" db="EMBL/GenBank/DDBJ databases">
        <title>A chromosome-level genome assembly of Lolium multiflorum.</title>
        <authorList>
            <person name="Chen Y."/>
            <person name="Copetti D."/>
            <person name="Kolliker R."/>
            <person name="Studer B."/>
        </authorList>
    </citation>
    <scope>NUCLEOTIDE SEQUENCE</scope>
    <source>
        <strain evidence="2">02402/16</strain>
        <tissue evidence="2">Leaf</tissue>
    </source>
</reference>
<sequence>MIATCGSVTFKIRTDRIYPHTDRHEYVRFWSVGFFYVKDTEDPASTKMLPAFKDGPAAETSAWTDNPHISDHPEMENMARRISKLLDLLEEKDLWILIRNPQTESSNPGGASDTENPKAAPPAKRKRGVASGSKAKRPRESPNTKTTKKLEKDKLRLKEIDTSSRKQGSIEQFFTKFG</sequence>
<dbReference type="EMBL" id="JAUUTY010000007">
    <property type="protein sequence ID" value="KAK1609813.1"/>
    <property type="molecule type" value="Genomic_DNA"/>
</dbReference>
<comment type="caution">
    <text evidence="2">The sequence shown here is derived from an EMBL/GenBank/DDBJ whole genome shotgun (WGS) entry which is preliminary data.</text>
</comment>
<evidence type="ECO:0000256" key="1">
    <source>
        <dbReference type="SAM" id="MobiDB-lite"/>
    </source>
</evidence>
<accession>A0AAD8VME3</accession>
<keyword evidence="3" id="KW-1185">Reference proteome</keyword>
<feature type="region of interest" description="Disordered" evidence="1">
    <location>
        <begin position="101"/>
        <end position="178"/>
    </location>
</feature>
<feature type="compositionally biased region" description="Basic and acidic residues" evidence="1">
    <location>
        <begin position="138"/>
        <end position="164"/>
    </location>
</feature>
<evidence type="ECO:0000313" key="3">
    <source>
        <dbReference type="Proteomes" id="UP001231189"/>
    </source>
</evidence>